<name>A7GVS1_CAMC5</name>
<keyword evidence="3" id="KW-0966">Cell projection</keyword>
<dbReference type="AlphaFoldDB" id="A7GVS1"/>
<dbReference type="RefSeq" id="WP_011991612.1">
    <property type="nucleotide sequence ID" value="NC_009715.2"/>
</dbReference>
<feature type="region of interest" description="Disordered" evidence="1">
    <location>
        <begin position="435"/>
        <end position="456"/>
    </location>
</feature>
<evidence type="ECO:0000256" key="1">
    <source>
        <dbReference type="SAM" id="MobiDB-lite"/>
    </source>
</evidence>
<feature type="region of interest" description="Disordered" evidence="1">
    <location>
        <begin position="1"/>
        <end position="34"/>
    </location>
</feature>
<sequence length="474" mass="53637">MQAYTAKNSVDLLMPSQTKKQSPKSDSGKNGNGGDFLSMVLDAAASKANAGENITQKDVKEIVKSVSMQREQQEKELSDSMAKIASEFDEKLDDDTKNELYENANFMQLLQVLEILNGDEKVSKFPNFTDKIANFLSVPENVKELSKVKSVKELLDLAKKFDLGLEKISISTQDVAKLEDTFKNLGKKEFFTPVAAKPQNFYSQNLKKEVEQTINQSQVKEPPKLNELLQEVAKEPAPKAKQEQAEQTNVKEMITQASTQKVKEELTKEKLQTAQTQNFVPKSVENGEKTQKAPTLESLLYPECEQNAQEGMEQNSSENKGDNELNSMIKDISRSAQHQMQNKAQIRETLSNFSETLRDQIQSYKPPITRFNITLNPLNLGEVEITMVNRGNNLHVNFSSNTATMNLFLQNQAEFKNSLVNMGFTELEMNFSDQNAKRDNNQQPNKRYAQDQQNDDEVAQAEQNLLELVIPRYI</sequence>
<protein>
    <submittedName>
        <fullName evidence="3">Flagellar hook-length control protein</fullName>
    </submittedName>
</protein>
<dbReference type="Gene3D" id="3.30.750.140">
    <property type="match status" value="1"/>
</dbReference>
<dbReference type="KEGG" id="ccv:CCV52592_2047"/>
<dbReference type="STRING" id="360105.CCV52592_2047"/>
<keyword evidence="4" id="KW-1185">Reference proteome</keyword>
<keyword evidence="3" id="KW-0282">Flagellum</keyword>
<dbReference type="InterPro" id="IPR021136">
    <property type="entry name" value="Flagellar_hook_control-like_C"/>
</dbReference>
<organism evidence="3 4">
    <name type="scientific">Campylobacter curvus (strain 525.92)</name>
    <dbReference type="NCBI Taxonomy" id="360105"/>
    <lineage>
        <taxon>Bacteria</taxon>
        <taxon>Pseudomonadati</taxon>
        <taxon>Campylobacterota</taxon>
        <taxon>Epsilonproteobacteria</taxon>
        <taxon>Campylobacterales</taxon>
        <taxon>Campylobacteraceae</taxon>
        <taxon>Campylobacter</taxon>
    </lineage>
</organism>
<gene>
    <name evidence="3" type="primary">fliK</name>
    <name evidence="3" type="ORF">CCV52592_2047</name>
</gene>
<feature type="compositionally biased region" description="Polar residues" evidence="1">
    <location>
        <begin position="15"/>
        <end position="29"/>
    </location>
</feature>
<feature type="domain" description="Flagellar hook-length control protein-like C-terminal" evidence="2">
    <location>
        <begin position="360"/>
        <end position="437"/>
    </location>
</feature>
<dbReference type="Pfam" id="PF02120">
    <property type="entry name" value="Flg_hook"/>
    <property type="match status" value="1"/>
</dbReference>
<dbReference type="InterPro" id="IPR038610">
    <property type="entry name" value="FliK-like_C_sf"/>
</dbReference>
<dbReference type="OrthoDB" id="5362877at2"/>
<accession>A7GVS1</accession>
<dbReference type="HOGENOM" id="CLU_025118_0_0_7"/>
<keyword evidence="3" id="KW-0969">Cilium</keyword>
<dbReference type="EMBL" id="CP000767">
    <property type="protein sequence ID" value="EAU00813.1"/>
    <property type="molecule type" value="Genomic_DNA"/>
</dbReference>
<evidence type="ECO:0000313" key="3">
    <source>
        <dbReference type="EMBL" id="EAU00813.1"/>
    </source>
</evidence>
<proteinExistence type="predicted"/>
<dbReference type="Proteomes" id="UP000006380">
    <property type="component" value="Chromosome"/>
</dbReference>
<evidence type="ECO:0000259" key="2">
    <source>
        <dbReference type="Pfam" id="PF02120"/>
    </source>
</evidence>
<reference evidence="3" key="1">
    <citation type="submission" date="2016-07" db="EMBL/GenBank/DDBJ databases">
        <title>Comparative genomics of the Campylobacter concisus group.</title>
        <authorList>
            <person name="Miller W.G."/>
            <person name="Yee E."/>
            <person name="Chapman M.H."/>
            <person name="Huynh S."/>
            <person name="Bono J.L."/>
            <person name="On S.L.W."/>
            <person name="StLeger J."/>
            <person name="Foster G."/>
            <person name="Parker C.T."/>
        </authorList>
    </citation>
    <scope>NUCLEOTIDE SEQUENCE</scope>
    <source>
        <strain evidence="3">525.92</strain>
    </source>
</reference>
<evidence type="ECO:0000313" key="4">
    <source>
        <dbReference type="Proteomes" id="UP000006380"/>
    </source>
</evidence>